<dbReference type="Gene3D" id="3.30.70.660">
    <property type="entry name" value="Pseudouridine synthase I, catalytic domain, C-terminal subdomain"/>
    <property type="match status" value="1"/>
</dbReference>
<dbReference type="AlphaFoldDB" id="A0A1X7KIV9"/>
<proteinExistence type="inferred from homology"/>
<dbReference type="InterPro" id="IPR020103">
    <property type="entry name" value="PsdUridine_synth_cat_dom_sf"/>
</dbReference>
<dbReference type="HAMAP" id="MF_00171">
    <property type="entry name" value="TruA"/>
    <property type="match status" value="1"/>
</dbReference>
<evidence type="ECO:0000256" key="7">
    <source>
        <dbReference type="RuleBase" id="RU003792"/>
    </source>
</evidence>
<dbReference type="PANTHER" id="PTHR11142">
    <property type="entry name" value="PSEUDOURIDYLATE SYNTHASE"/>
    <property type="match status" value="1"/>
</dbReference>
<dbReference type="Pfam" id="PF01416">
    <property type="entry name" value="PseudoU_synth_1"/>
    <property type="match status" value="1"/>
</dbReference>
<dbReference type="GO" id="GO:0031119">
    <property type="term" value="P:tRNA pseudouridine synthesis"/>
    <property type="evidence" value="ECO:0007669"/>
    <property type="project" value="UniProtKB-UniRule"/>
</dbReference>
<dbReference type="Gene3D" id="3.30.70.580">
    <property type="entry name" value="Pseudouridine synthase I, catalytic domain, N-terminal subdomain"/>
    <property type="match status" value="1"/>
</dbReference>
<protein>
    <recommendedName>
        <fullName evidence="4">tRNA pseudouridine synthase A</fullName>
        <ecNumber evidence="4">5.4.99.12</ecNumber>
    </recommendedName>
    <alternativeName>
        <fullName evidence="4">tRNA pseudouridine(38-40) synthase</fullName>
    </alternativeName>
    <alternativeName>
        <fullName evidence="4">tRNA pseudouridylate synthase I</fullName>
    </alternativeName>
    <alternativeName>
        <fullName evidence="4">tRNA-uridine isomerase I</fullName>
    </alternativeName>
</protein>
<dbReference type="EC" id="5.4.99.12" evidence="4"/>
<comment type="subunit">
    <text evidence="4">Homodimer.</text>
</comment>
<evidence type="ECO:0000256" key="1">
    <source>
        <dbReference type="ARBA" id="ARBA00009375"/>
    </source>
</evidence>
<keyword evidence="2 4" id="KW-0819">tRNA processing</keyword>
<dbReference type="InterPro" id="IPR020094">
    <property type="entry name" value="TruA/RsuA/RluB/E/F_N"/>
</dbReference>
<dbReference type="InterPro" id="IPR020097">
    <property type="entry name" value="PsdUridine_synth_TruA_a/b_dom"/>
</dbReference>
<dbReference type="RefSeq" id="WP_200811811.1">
    <property type="nucleotide sequence ID" value="NZ_CP038029.1"/>
</dbReference>
<dbReference type="STRING" id="561061.SAMN05660862_2950"/>
<organism evidence="9 10">
    <name type="scientific">Sphingobacterium psychroaquaticum</name>
    <dbReference type="NCBI Taxonomy" id="561061"/>
    <lineage>
        <taxon>Bacteria</taxon>
        <taxon>Pseudomonadati</taxon>
        <taxon>Bacteroidota</taxon>
        <taxon>Sphingobacteriia</taxon>
        <taxon>Sphingobacteriales</taxon>
        <taxon>Sphingobacteriaceae</taxon>
        <taxon>Sphingobacterium</taxon>
    </lineage>
</organism>
<dbReference type="SUPFAM" id="SSF55120">
    <property type="entry name" value="Pseudouridine synthase"/>
    <property type="match status" value="1"/>
</dbReference>
<evidence type="ECO:0000313" key="9">
    <source>
        <dbReference type="EMBL" id="SMG40982.1"/>
    </source>
</evidence>
<sequence>MAIFKTQITYLCSVEDKQQRYFLEIAYDGTAYHGWQVQNNAVSVQQKLNEALHKILRSPIETIGAGRTDTGVHAKQLFVHFDYPADHIPTVSKFLHSLNALLPHDISALDLQAVEPDAHARFDATQRSYEYHIHFRKDPFLINKSWQLRDVPDVTLMNRAAQFLLGKQDFGAFSKAHTQVFTNICTVVRAEWVLQNDRLVFHITADRFLRNMVRAIVGTLLDIGLKNKNAASIVDVINSQDRAQAGTSVPAHGLYLTEVIYPYIKRS</sequence>
<dbReference type="PANTHER" id="PTHR11142:SF0">
    <property type="entry name" value="TRNA PSEUDOURIDINE SYNTHASE-LIKE 1"/>
    <property type="match status" value="1"/>
</dbReference>
<reference evidence="9 10" key="1">
    <citation type="submission" date="2017-04" db="EMBL/GenBank/DDBJ databases">
        <authorList>
            <person name="Afonso C.L."/>
            <person name="Miller P.J."/>
            <person name="Scott M.A."/>
            <person name="Spackman E."/>
            <person name="Goraichik I."/>
            <person name="Dimitrov K.M."/>
            <person name="Suarez D.L."/>
            <person name="Swayne D.E."/>
        </authorList>
    </citation>
    <scope>NUCLEOTIDE SEQUENCE [LARGE SCALE GENOMIC DNA]</scope>
    <source>
        <strain evidence="9 10">DSM 22418</strain>
    </source>
</reference>
<dbReference type="InterPro" id="IPR001406">
    <property type="entry name" value="PsdUridine_synth_TruA"/>
</dbReference>
<dbReference type="InterPro" id="IPR020095">
    <property type="entry name" value="PsdUridine_synth_TruA_C"/>
</dbReference>
<dbReference type="NCBIfam" id="TIGR00071">
    <property type="entry name" value="hisT_truA"/>
    <property type="match status" value="1"/>
</dbReference>
<dbReference type="CDD" id="cd02570">
    <property type="entry name" value="PseudoU_synth_EcTruA"/>
    <property type="match status" value="1"/>
</dbReference>
<keyword evidence="3 4" id="KW-0413">Isomerase</keyword>
<dbReference type="EMBL" id="FXAU01000005">
    <property type="protein sequence ID" value="SMG40982.1"/>
    <property type="molecule type" value="Genomic_DNA"/>
</dbReference>
<comment type="similarity">
    <text evidence="1 4 7">Belongs to the tRNA pseudouridine synthase TruA family.</text>
</comment>
<keyword evidence="10" id="KW-1185">Reference proteome</keyword>
<comment type="caution">
    <text evidence="4">Lacks conserved residue(s) required for the propagation of feature annotation.</text>
</comment>
<evidence type="ECO:0000256" key="2">
    <source>
        <dbReference type="ARBA" id="ARBA00022694"/>
    </source>
</evidence>
<comment type="function">
    <text evidence="4">Formation of pseudouridine at positions 38, 39 and 40 in the anticodon stem and loop of transfer RNAs.</text>
</comment>
<evidence type="ECO:0000256" key="4">
    <source>
        <dbReference type="HAMAP-Rule" id="MF_00171"/>
    </source>
</evidence>
<gene>
    <name evidence="4" type="primary">truA</name>
    <name evidence="9" type="ORF">SAMN05660862_2950</name>
</gene>
<comment type="catalytic activity">
    <reaction evidence="4 7">
        <text>uridine(38/39/40) in tRNA = pseudouridine(38/39/40) in tRNA</text>
        <dbReference type="Rhea" id="RHEA:22376"/>
        <dbReference type="Rhea" id="RHEA-COMP:10085"/>
        <dbReference type="Rhea" id="RHEA-COMP:10087"/>
        <dbReference type="ChEBI" id="CHEBI:65314"/>
        <dbReference type="ChEBI" id="CHEBI:65315"/>
        <dbReference type="EC" id="5.4.99.12"/>
    </reaction>
</comment>
<dbReference type="Proteomes" id="UP000192980">
    <property type="component" value="Unassembled WGS sequence"/>
</dbReference>
<dbReference type="FunFam" id="3.30.70.580:FF:000001">
    <property type="entry name" value="tRNA pseudouridine synthase A"/>
    <property type="match status" value="1"/>
</dbReference>
<evidence type="ECO:0000313" key="10">
    <source>
        <dbReference type="Proteomes" id="UP000192980"/>
    </source>
</evidence>
<accession>A0A1X7KIV9</accession>
<feature type="domain" description="Pseudouridine synthase I TruA alpha/beta" evidence="8">
    <location>
        <begin position="160"/>
        <end position="262"/>
    </location>
</feature>
<feature type="binding site" evidence="4 6">
    <location>
        <position position="129"/>
    </location>
    <ligand>
        <name>substrate</name>
    </ligand>
</feature>
<evidence type="ECO:0000256" key="6">
    <source>
        <dbReference type="PIRSR" id="PIRSR001430-2"/>
    </source>
</evidence>
<dbReference type="GO" id="GO:0003723">
    <property type="term" value="F:RNA binding"/>
    <property type="evidence" value="ECO:0007669"/>
    <property type="project" value="InterPro"/>
</dbReference>
<evidence type="ECO:0000259" key="8">
    <source>
        <dbReference type="Pfam" id="PF01416"/>
    </source>
</evidence>
<dbReference type="PIRSF" id="PIRSF001430">
    <property type="entry name" value="tRNA_psdUrid_synth"/>
    <property type="match status" value="1"/>
</dbReference>
<name>A0A1X7KIV9_9SPHI</name>
<feature type="active site" description="Nucleophile" evidence="4 5">
    <location>
        <position position="69"/>
    </location>
</feature>
<evidence type="ECO:0000256" key="5">
    <source>
        <dbReference type="PIRSR" id="PIRSR001430-1"/>
    </source>
</evidence>
<evidence type="ECO:0000256" key="3">
    <source>
        <dbReference type="ARBA" id="ARBA00023235"/>
    </source>
</evidence>
<dbReference type="GO" id="GO:0160147">
    <property type="term" value="F:tRNA pseudouridine(38-40) synthase activity"/>
    <property type="evidence" value="ECO:0007669"/>
    <property type="project" value="UniProtKB-EC"/>
</dbReference>